<proteinExistence type="predicted"/>
<dbReference type="EMBL" id="CP058952">
    <property type="protein sequence ID" value="QLI80758.1"/>
    <property type="molecule type" value="Genomic_DNA"/>
</dbReference>
<dbReference type="Proteomes" id="UP000510822">
    <property type="component" value="Chromosome"/>
</dbReference>
<organism evidence="1 2">
    <name type="scientific">Chitinibacter fontanus</name>
    <dbReference type="NCBI Taxonomy" id="1737446"/>
    <lineage>
        <taxon>Bacteria</taxon>
        <taxon>Pseudomonadati</taxon>
        <taxon>Pseudomonadota</taxon>
        <taxon>Betaproteobacteria</taxon>
        <taxon>Neisseriales</taxon>
        <taxon>Chitinibacteraceae</taxon>
        <taxon>Chitinibacter</taxon>
    </lineage>
</organism>
<dbReference type="KEGG" id="cfon:HZU75_03980"/>
<gene>
    <name evidence="1" type="ORF">HZU75_03980</name>
</gene>
<sequence length="67" mass="7566">MAKVMGAVKRLELTFFLNVDFLIKNAALVAKHCRASVLRFGSMRFDALAAGQDYALRLVLCCVRRLY</sequence>
<dbReference type="AlphaFoldDB" id="A0A7D5V8N1"/>
<dbReference type="RefSeq" id="WP_180307892.1">
    <property type="nucleotide sequence ID" value="NZ_CP058952.1"/>
</dbReference>
<protein>
    <submittedName>
        <fullName evidence="1">Uncharacterized protein</fullName>
    </submittedName>
</protein>
<keyword evidence="2" id="KW-1185">Reference proteome</keyword>
<evidence type="ECO:0000313" key="2">
    <source>
        <dbReference type="Proteomes" id="UP000510822"/>
    </source>
</evidence>
<accession>A0A7D5V8N1</accession>
<evidence type="ECO:0000313" key="1">
    <source>
        <dbReference type="EMBL" id="QLI80758.1"/>
    </source>
</evidence>
<reference evidence="1 2" key="1">
    <citation type="journal article" date="2016" name="Int. J. Syst. Evol. Microbiol.">
        <title>Chitinibacter fontanus sp. nov., isolated from a spring.</title>
        <authorList>
            <person name="Sheu S.Y."/>
            <person name="Li Y.S."/>
            <person name="Young C.C."/>
            <person name="Chen W.M."/>
        </authorList>
    </citation>
    <scope>NUCLEOTIDE SEQUENCE [LARGE SCALE GENOMIC DNA]</scope>
    <source>
        <strain evidence="1 2">STM-7</strain>
    </source>
</reference>
<name>A0A7D5V8N1_9NEIS</name>